<feature type="compositionally biased region" description="Polar residues" evidence="2">
    <location>
        <begin position="272"/>
        <end position="282"/>
    </location>
</feature>
<dbReference type="AlphaFoldDB" id="A0A4Y7X9Z8"/>
<gene>
    <name evidence="3" type="ORF">E2B99_11375</name>
</gene>
<dbReference type="InterPro" id="IPR009228">
    <property type="entry name" value="Capsid_scaffold_GpO"/>
</dbReference>
<evidence type="ECO:0000256" key="1">
    <source>
        <dbReference type="SAM" id="Coils"/>
    </source>
</evidence>
<reference evidence="3 4" key="1">
    <citation type="submission" date="2019-03" db="EMBL/GenBank/DDBJ databases">
        <title>Alkanindiges illinoisensis: a potential pathogenic isolated from ascites of a gastric cancer patient with abdominal metastasis.</title>
        <authorList>
            <person name="Hu X."/>
            <person name="Yang B."/>
            <person name="Yan X."/>
            <person name="Lin L."/>
            <person name="Zhao H."/>
            <person name="Zhou F."/>
            <person name="Su B."/>
            <person name="Chen J."/>
            <person name="Rui Y."/>
            <person name="Wang Q."/>
            <person name="Zheng L."/>
        </authorList>
    </citation>
    <scope>NUCLEOTIDE SEQUENCE [LARGE SCALE GENOMIC DNA]</scope>
    <source>
        <strain evidence="3 4">NFYY 23406</strain>
    </source>
</reference>
<protein>
    <submittedName>
        <fullName evidence="3">GPO family capsid scaffolding protein</fullName>
    </submittedName>
</protein>
<evidence type="ECO:0000313" key="4">
    <source>
        <dbReference type="Proteomes" id="UP000297834"/>
    </source>
</evidence>
<feature type="coiled-coil region" evidence="1">
    <location>
        <begin position="230"/>
        <end position="257"/>
    </location>
</feature>
<dbReference type="Pfam" id="PF05929">
    <property type="entry name" value="Phage_GPO"/>
    <property type="match status" value="1"/>
</dbReference>
<feature type="region of interest" description="Disordered" evidence="2">
    <location>
        <begin position="257"/>
        <end position="282"/>
    </location>
</feature>
<organism evidence="3 4">
    <name type="scientific">Alkanindiges illinoisensis</name>
    <dbReference type="NCBI Taxonomy" id="197183"/>
    <lineage>
        <taxon>Bacteria</taxon>
        <taxon>Pseudomonadati</taxon>
        <taxon>Pseudomonadota</taxon>
        <taxon>Gammaproteobacteria</taxon>
        <taxon>Moraxellales</taxon>
        <taxon>Moraxellaceae</taxon>
        <taxon>Alkanindiges</taxon>
    </lineage>
</organism>
<dbReference type="EMBL" id="SNTY01000058">
    <property type="protein sequence ID" value="TEU24698.1"/>
    <property type="molecule type" value="Genomic_DNA"/>
</dbReference>
<dbReference type="Proteomes" id="UP000297834">
    <property type="component" value="Unassembled WGS sequence"/>
</dbReference>
<comment type="caution">
    <text evidence="3">The sequence shown here is derived from an EMBL/GenBank/DDBJ whole genome shotgun (WGS) entry which is preliminary data.</text>
</comment>
<dbReference type="STRING" id="1120977.GCA_000619845_01544"/>
<sequence length="282" mass="31392">MSKEKQQQKKFKSNWFRIATAGDTSDGRQIEASWITQMAKNYNPKTYGARIWNEHMRSMMPDGPFGAYGDVLALKTEKVTINGEEKDALFAQIEPTDALIVLNQKKQKIYTSIEVSEKFANTGEAYLVGLAVTDSPASLGTDMLQFAAGAANNPLASRKQHKDNLFTAACEASIQFEEVKEVKSFSAGLVDKVKKMFKVEEEEPEQEQFSDSEQAILAIAQETAEQGEAVTNLGNDFNELKAQHEQLQTSFNDLKNQLEKTPDSSQRRPVAGNSNFSEEVDC</sequence>
<feature type="compositionally biased region" description="Basic and acidic residues" evidence="2">
    <location>
        <begin position="257"/>
        <end position="266"/>
    </location>
</feature>
<evidence type="ECO:0000313" key="3">
    <source>
        <dbReference type="EMBL" id="TEU24698.1"/>
    </source>
</evidence>
<dbReference type="RefSeq" id="WP_134245050.1">
    <property type="nucleotide sequence ID" value="NZ_SNTY01000058.1"/>
</dbReference>
<keyword evidence="1" id="KW-0175">Coiled coil</keyword>
<proteinExistence type="predicted"/>
<accession>A0A4Y7X9Z8</accession>
<keyword evidence="4" id="KW-1185">Reference proteome</keyword>
<name>A0A4Y7X9Z8_9GAMM</name>
<dbReference type="OrthoDB" id="5625143at2"/>
<evidence type="ECO:0000256" key="2">
    <source>
        <dbReference type="SAM" id="MobiDB-lite"/>
    </source>
</evidence>